<dbReference type="EMBL" id="BARV01025566">
    <property type="protein sequence ID" value="GAI45375.1"/>
    <property type="molecule type" value="Genomic_DNA"/>
</dbReference>
<sequence length="51" mass="5898">MSKQDVRGITVKADLIKDIEGFIDRNPELGWATAPEAVRYAWNKFVAEYKR</sequence>
<evidence type="ECO:0000313" key="1">
    <source>
        <dbReference type="EMBL" id="GAI45375.1"/>
    </source>
</evidence>
<comment type="caution">
    <text evidence="1">The sequence shown here is derived from an EMBL/GenBank/DDBJ whole genome shotgun (WGS) entry which is preliminary data.</text>
</comment>
<gene>
    <name evidence="1" type="ORF">S06H3_41478</name>
</gene>
<name>X1Q2Q5_9ZZZZ</name>
<protein>
    <submittedName>
        <fullName evidence="1">Uncharacterized protein</fullName>
    </submittedName>
</protein>
<proteinExistence type="predicted"/>
<organism evidence="1">
    <name type="scientific">marine sediment metagenome</name>
    <dbReference type="NCBI Taxonomy" id="412755"/>
    <lineage>
        <taxon>unclassified sequences</taxon>
        <taxon>metagenomes</taxon>
        <taxon>ecological metagenomes</taxon>
    </lineage>
</organism>
<reference evidence="1" key="1">
    <citation type="journal article" date="2014" name="Front. Microbiol.">
        <title>High frequency of phylogenetically diverse reductive dehalogenase-homologous genes in deep subseafloor sedimentary metagenomes.</title>
        <authorList>
            <person name="Kawai M."/>
            <person name="Futagami T."/>
            <person name="Toyoda A."/>
            <person name="Takaki Y."/>
            <person name="Nishi S."/>
            <person name="Hori S."/>
            <person name="Arai W."/>
            <person name="Tsubouchi T."/>
            <person name="Morono Y."/>
            <person name="Uchiyama I."/>
            <person name="Ito T."/>
            <person name="Fujiyama A."/>
            <person name="Inagaki F."/>
            <person name="Takami H."/>
        </authorList>
    </citation>
    <scope>NUCLEOTIDE SEQUENCE</scope>
    <source>
        <strain evidence="1">Expedition CK06-06</strain>
    </source>
</reference>
<dbReference type="AlphaFoldDB" id="X1Q2Q5"/>
<accession>X1Q2Q5</accession>